<proteinExistence type="predicted"/>
<organism evidence="4 5">
    <name type="scientific">Hibiscus sabdariffa</name>
    <name type="common">roselle</name>
    <dbReference type="NCBI Taxonomy" id="183260"/>
    <lineage>
        <taxon>Eukaryota</taxon>
        <taxon>Viridiplantae</taxon>
        <taxon>Streptophyta</taxon>
        <taxon>Embryophyta</taxon>
        <taxon>Tracheophyta</taxon>
        <taxon>Spermatophyta</taxon>
        <taxon>Magnoliopsida</taxon>
        <taxon>eudicotyledons</taxon>
        <taxon>Gunneridae</taxon>
        <taxon>Pentapetalae</taxon>
        <taxon>rosids</taxon>
        <taxon>malvids</taxon>
        <taxon>Malvales</taxon>
        <taxon>Malvaceae</taxon>
        <taxon>Malvoideae</taxon>
        <taxon>Hibiscus</taxon>
    </lineage>
</organism>
<accession>A0ABR2R0C2</accession>
<dbReference type="EMBL" id="JBBPBN010000029">
    <property type="protein sequence ID" value="KAK9006219.1"/>
    <property type="molecule type" value="Genomic_DNA"/>
</dbReference>
<protein>
    <recommendedName>
        <fullName evidence="3">RRM domain-containing protein</fullName>
    </recommendedName>
</protein>
<dbReference type="InterPro" id="IPR035979">
    <property type="entry name" value="RBD_domain_sf"/>
</dbReference>
<evidence type="ECO:0000256" key="1">
    <source>
        <dbReference type="ARBA" id="ARBA00022884"/>
    </source>
</evidence>
<dbReference type="PANTHER" id="PTHR48025">
    <property type="entry name" value="OS02G0815200 PROTEIN"/>
    <property type="match status" value="1"/>
</dbReference>
<dbReference type="Gene3D" id="3.30.70.330">
    <property type="match status" value="1"/>
</dbReference>
<feature type="domain" description="RRM" evidence="3">
    <location>
        <begin position="27"/>
        <end position="104"/>
    </location>
</feature>
<keyword evidence="5" id="KW-1185">Reference proteome</keyword>
<dbReference type="PANTHER" id="PTHR48025:SF1">
    <property type="entry name" value="RRM DOMAIN-CONTAINING PROTEIN"/>
    <property type="match status" value="1"/>
</dbReference>
<dbReference type="InterPro" id="IPR000504">
    <property type="entry name" value="RRM_dom"/>
</dbReference>
<dbReference type="PROSITE" id="PS50102">
    <property type="entry name" value="RRM"/>
    <property type="match status" value="1"/>
</dbReference>
<reference evidence="4 5" key="1">
    <citation type="journal article" date="2024" name="G3 (Bethesda)">
        <title>Genome assembly of Hibiscus sabdariffa L. provides insights into metabolisms of medicinal natural products.</title>
        <authorList>
            <person name="Kim T."/>
        </authorList>
    </citation>
    <scope>NUCLEOTIDE SEQUENCE [LARGE SCALE GENOMIC DNA]</scope>
    <source>
        <strain evidence="4">TK-2024</strain>
        <tissue evidence="4">Old leaves</tissue>
    </source>
</reference>
<dbReference type="CDD" id="cd00590">
    <property type="entry name" value="RRM_SF"/>
    <property type="match status" value="1"/>
</dbReference>
<keyword evidence="1 2" id="KW-0694">RNA-binding</keyword>
<evidence type="ECO:0000259" key="3">
    <source>
        <dbReference type="PROSITE" id="PS50102"/>
    </source>
</evidence>
<evidence type="ECO:0000256" key="2">
    <source>
        <dbReference type="PROSITE-ProRule" id="PRU00176"/>
    </source>
</evidence>
<dbReference type="SUPFAM" id="SSF54928">
    <property type="entry name" value="RNA-binding domain, RBD"/>
    <property type="match status" value="1"/>
</dbReference>
<dbReference type="InterPro" id="IPR012677">
    <property type="entry name" value="Nucleotide-bd_a/b_plait_sf"/>
</dbReference>
<gene>
    <name evidence="4" type="ORF">V6N11_035264</name>
</gene>
<evidence type="ECO:0000313" key="5">
    <source>
        <dbReference type="Proteomes" id="UP001396334"/>
    </source>
</evidence>
<dbReference type="InterPro" id="IPR050502">
    <property type="entry name" value="Euk_RNA-bind_prot"/>
</dbReference>
<name>A0ABR2R0C2_9ROSI</name>
<dbReference type="SMART" id="SM00360">
    <property type="entry name" value="RRM"/>
    <property type="match status" value="1"/>
</dbReference>
<dbReference type="Pfam" id="PF00076">
    <property type="entry name" value="RRM_1"/>
    <property type="match status" value="1"/>
</dbReference>
<sequence length="151" mass="17498">MPLDLPQVTSQYNFNTSVKMKEPSKCFSVFVGNLSTKVNWRYLKKLFQRYGRVLDVFIPKKTDLSGSKFGFVRSPSMREAETTLFMFEGAWIVDRCIQVNLAKFGSRSKYWRKKQYKDVAHDAVNQNCRAYGNNLVNRTFEEGGCSLETHV</sequence>
<comment type="caution">
    <text evidence="4">The sequence shown here is derived from an EMBL/GenBank/DDBJ whole genome shotgun (WGS) entry which is preliminary data.</text>
</comment>
<evidence type="ECO:0000313" key="4">
    <source>
        <dbReference type="EMBL" id="KAK9006219.1"/>
    </source>
</evidence>
<dbReference type="Proteomes" id="UP001396334">
    <property type="component" value="Unassembled WGS sequence"/>
</dbReference>